<keyword evidence="1" id="KW-0808">Transferase</keyword>
<gene>
    <name evidence="1" type="ORF">Tci_385283</name>
</gene>
<keyword evidence="1" id="KW-0548">Nucleotidyltransferase</keyword>
<name>A0A699HGW6_TANCI</name>
<dbReference type="EMBL" id="BKCJ010154303">
    <property type="protein sequence ID" value="GEY13309.1"/>
    <property type="molecule type" value="Genomic_DNA"/>
</dbReference>
<protein>
    <submittedName>
        <fullName evidence="1">RNA-directed DNA polymerase, eukaryota, reverse transcriptase zinc-binding domain protein</fullName>
    </submittedName>
</protein>
<comment type="caution">
    <text evidence="1">The sequence shown here is derived from an EMBL/GenBank/DDBJ whole genome shotgun (WGS) entry which is preliminary data.</text>
</comment>
<sequence>DGFTFGFIRRFWSLLEKDVVTVVKYFFTSGTFPKGCNASFIALIPKIPDAKMVKDFRPIILIGSLYKIIAKILANRFVGVLGDIVSEVQSDFVVDRQIIDGDVLSRFGFGSRWCGWIQECLRSSRASVLVNGSPTKEFQFYKGLKQGDPLSPFLFILVMESLHLSFKRVEDAGSKVEGCMSRIKSWDEIMEKMMNRLSKWKMKTLSIGGRLTLLKVVLGLCQFIICSYLSKKSTWVSWNKVLASKEKGGLGVSSLFALNRALMFKWVWQFFNQKDSLWAKVMQEIHGVDGRIGRDGKAGHASIWCDIIKEMDRLVTQGIDLVSMMQIKIGNGSNTSFLEDRWRGRKWCRIQTVEGYMLESLDGVLLSPVEDRWKWVLNGSGVFTVASARQYIDNKRLPGTSSKTRWIKEICASVVEAAKHQVSVMKILKLIKMAMKTIRLHWKNLFDLFHNLFT</sequence>
<dbReference type="PANTHER" id="PTHR46890">
    <property type="entry name" value="NON-LTR RETROLELEMENT REVERSE TRANSCRIPTASE-LIKE PROTEIN-RELATED"/>
    <property type="match status" value="1"/>
</dbReference>
<dbReference type="AlphaFoldDB" id="A0A699HGW6"/>
<keyword evidence="1" id="KW-0695">RNA-directed DNA polymerase</keyword>
<feature type="non-terminal residue" evidence="1">
    <location>
        <position position="1"/>
    </location>
</feature>
<dbReference type="PANTHER" id="PTHR46890:SF48">
    <property type="entry name" value="RNA-DIRECTED DNA POLYMERASE"/>
    <property type="match status" value="1"/>
</dbReference>
<reference evidence="1" key="1">
    <citation type="journal article" date="2019" name="Sci. Rep.">
        <title>Draft genome of Tanacetum cinerariifolium, the natural source of mosquito coil.</title>
        <authorList>
            <person name="Yamashiro T."/>
            <person name="Shiraishi A."/>
            <person name="Satake H."/>
            <person name="Nakayama K."/>
        </authorList>
    </citation>
    <scope>NUCLEOTIDE SEQUENCE</scope>
</reference>
<accession>A0A699HGW6</accession>
<organism evidence="1">
    <name type="scientific">Tanacetum cinerariifolium</name>
    <name type="common">Dalmatian daisy</name>
    <name type="synonym">Chrysanthemum cinerariifolium</name>
    <dbReference type="NCBI Taxonomy" id="118510"/>
    <lineage>
        <taxon>Eukaryota</taxon>
        <taxon>Viridiplantae</taxon>
        <taxon>Streptophyta</taxon>
        <taxon>Embryophyta</taxon>
        <taxon>Tracheophyta</taxon>
        <taxon>Spermatophyta</taxon>
        <taxon>Magnoliopsida</taxon>
        <taxon>eudicotyledons</taxon>
        <taxon>Gunneridae</taxon>
        <taxon>Pentapetalae</taxon>
        <taxon>asterids</taxon>
        <taxon>campanulids</taxon>
        <taxon>Asterales</taxon>
        <taxon>Asteraceae</taxon>
        <taxon>Asteroideae</taxon>
        <taxon>Anthemideae</taxon>
        <taxon>Anthemidinae</taxon>
        <taxon>Tanacetum</taxon>
    </lineage>
</organism>
<evidence type="ECO:0000313" key="1">
    <source>
        <dbReference type="EMBL" id="GEY13309.1"/>
    </source>
</evidence>
<dbReference type="InterPro" id="IPR052343">
    <property type="entry name" value="Retrotransposon-Effector_Assoc"/>
</dbReference>
<dbReference type="GO" id="GO:0003964">
    <property type="term" value="F:RNA-directed DNA polymerase activity"/>
    <property type="evidence" value="ECO:0007669"/>
    <property type="project" value="UniProtKB-KW"/>
</dbReference>
<proteinExistence type="predicted"/>